<gene>
    <name evidence="3" type="ORF">NP596_19310</name>
</gene>
<keyword evidence="4" id="KW-1185">Reference proteome</keyword>
<evidence type="ECO:0000259" key="2">
    <source>
        <dbReference type="Pfam" id="PF07715"/>
    </source>
</evidence>
<reference evidence="3 4" key="1">
    <citation type="submission" date="2022-07" db="EMBL/GenBank/DDBJ databases">
        <title>Methylomonas rivi sp. nov., Methylomonas rosea sp. nov., Methylomonas aureus sp. nov. and Methylomonas subterranea sp. nov., four novel methanotrophs isolated from a freshwater creek and the deep terrestrial subsurface.</title>
        <authorList>
            <person name="Abin C."/>
            <person name="Sankaranarayanan K."/>
            <person name="Garner C."/>
            <person name="Sindelar R."/>
            <person name="Kotary K."/>
            <person name="Garner R."/>
            <person name="Barclay S."/>
            <person name="Lawson P."/>
            <person name="Krumholz L."/>
        </authorList>
    </citation>
    <scope>NUCLEOTIDE SEQUENCE [LARGE SCALE GENOMIC DNA]</scope>
    <source>
        <strain evidence="3 4">WSC-6</strain>
    </source>
</reference>
<dbReference type="InterPro" id="IPR037066">
    <property type="entry name" value="Plug_dom_sf"/>
</dbReference>
<accession>A0ABT1U9S8</accession>
<feature type="non-terminal residue" evidence="3">
    <location>
        <position position="127"/>
    </location>
</feature>
<dbReference type="EMBL" id="JANIBK010000187">
    <property type="protein sequence ID" value="MCQ8130618.1"/>
    <property type="molecule type" value="Genomic_DNA"/>
</dbReference>
<dbReference type="Gene3D" id="2.170.130.10">
    <property type="entry name" value="TonB-dependent receptor, plug domain"/>
    <property type="match status" value="1"/>
</dbReference>
<keyword evidence="1" id="KW-0732">Signal</keyword>
<dbReference type="Pfam" id="PF07715">
    <property type="entry name" value="Plug"/>
    <property type="match status" value="1"/>
</dbReference>
<feature type="domain" description="TonB-dependent receptor plug" evidence="2">
    <location>
        <begin position="45"/>
        <end position="123"/>
    </location>
</feature>
<proteinExistence type="predicted"/>
<sequence>MPSTYKRLILLTASGGLASPALAERQPAVELEPIIVTSPLRLTPAESAVPVTVLKDDELRLKTGHSIGETLKNELGISSQSFGPGVGTPVIRGQAGPRVRVLHNGIGSNDVSAISPDHATSVEPLLA</sequence>
<evidence type="ECO:0000256" key="1">
    <source>
        <dbReference type="SAM" id="SignalP"/>
    </source>
</evidence>
<dbReference type="RefSeq" id="WP_256617038.1">
    <property type="nucleotide sequence ID" value="NZ_JANIBK010000187.1"/>
</dbReference>
<comment type="caution">
    <text evidence="3">The sequence shown here is derived from an EMBL/GenBank/DDBJ whole genome shotgun (WGS) entry which is preliminary data.</text>
</comment>
<dbReference type="InterPro" id="IPR012910">
    <property type="entry name" value="Plug_dom"/>
</dbReference>
<evidence type="ECO:0000313" key="4">
    <source>
        <dbReference type="Proteomes" id="UP001524586"/>
    </source>
</evidence>
<dbReference type="SUPFAM" id="SSF56935">
    <property type="entry name" value="Porins"/>
    <property type="match status" value="1"/>
</dbReference>
<organism evidence="3 4">
    <name type="scientific">Methylomonas rivi</name>
    <dbReference type="NCBI Taxonomy" id="2952226"/>
    <lineage>
        <taxon>Bacteria</taxon>
        <taxon>Pseudomonadati</taxon>
        <taxon>Pseudomonadota</taxon>
        <taxon>Gammaproteobacteria</taxon>
        <taxon>Methylococcales</taxon>
        <taxon>Methylococcaceae</taxon>
        <taxon>Methylomonas</taxon>
    </lineage>
</organism>
<evidence type="ECO:0000313" key="3">
    <source>
        <dbReference type="EMBL" id="MCQ8130618.1"/>
    </source>
</evidence>
<feature type="chain" id="PRO_5045720644" evidence="1">
    <location>
        <begin position="24"/>
        <end position="127"/>
    </location>
</feature>
<dbReference type="Proteomes" id="UP001524586">
    <property type="component" value="Unassembled WGS sequence"/>
</dbReference>
<name>A0ABT1U9S8_9GAMM</name>
<feature type="signal peptide" evidence="1">
    <location>
        <begin position="1"/>
        <end position="23"/>
    </location>
</feature>
<protein>
    <submittedName>
        <fullName evidence="3">Plug domain-containing protein</fullName>
    </submittedName>
</protein>